<keyword evidence="2" id="KW-1003">Cell membrane</keyword>
<organism evidence="8 9">
    <name type="scientific">Jeotgalibacillus marinus</name>
    <dbReference type="NCBI Taxonomy" id="86667"/>
    <lineage>
        <taxon>Bacteria</taxon>
        <taxon>Bacillati</taxon>
        <taxon>Bacillota</taxon>
        <taxon>Bacilli</taxon>
        <taxon>Bacillales</taxon>
        <taxon>Caryophanaceae</taxon>
        <taxon>Jeotgalibacillus</taxon>
    </lineage>
</organism>
<feature type="transmembrane region" description="Helical" evidence="6">
    <location>
        <begin position="125"/>
        <end position="142"/>
    </location>
</feature>
<dbReference type="Proteomes" id="UP001556040">
    <property type="component" value="Unassembled WGS sequence"/>
</dbReference>
<evidence type="ECO:0000313" key="8">
    <source>
        <dbReference type="EMBL" id="MEW9500345.1"/>
    </source>
</evidence>
<keyword evidence="3 6" id="KW-0812">Transmembrane</keyword>
<name>A0ABV3PZ24_9BACL</name>
<dbReference type="RefSeq" id="WP_367777624.1">
    <property type="nucleotide sequence ID" value="NZ_JBFMIA010000001.1"/>
</dbReference>
<feature type="transmembrane region" description="Helical" evidence="6">
    <location>
        <begin position="53"/>
        <end position="70"/>
    </location>
</feature>
<evidence type="ECO:0000256" key="3">
    <source>
        <dbReference type="ARBA" id="ARBA00022692"/>
    </source>
</evidence>
<dbReference type="Gene3D" id="1.20.120.940">
    <property type="entry name" value="Putative aromatic acid exporter, C-terminal domain"/>
    <property type="match status" value="1"/>
</dbReference>
<dbReference type="PANTHER" id="PTHR40064:SF1">
    <property type="entry name" value="MEMBRANE PROTEIN"/>
    <property type="match status" value="1"/>
</dbReference>
<feature type="transmembrane region" description="Helical" evidence="6">
    <location>
        <begin position="76"/>
        <end position="94"/>
    </location>
</feature>
<keyword evidence="9" id="KW-1185">Reference proteome</keyword>
<protein>
    <submittedName>
        <fullName evidence="8">Aromatic acid exporter family protein</fullName>
    </submittedName>
</protein>
<dbReference type="InterPro" id="IPR052984">
    <property type="entry name" value="UPF0421"/>
</dbReference>
<feature type="domain" description="Putative aromatic acid exporter C-terminal" evidence="7">
    <location>
        <begin position="146"/>
        <end position="310"/>
    </location>
</feature>
<dbReference type="Pfam" id="PF11728">
    <property type="entry name" value="ArAE_1_C"/>
    <property type="match status" value="1"/>
</dbReference>
<evidence type="ECO:0000313" key="9">
    <source>
        <dbReference type="Proteomes" id="UP001556040"/>
    </source>
</evidence>
<dbReference type="Pfam" id="PF06081">
    <property type="entry name" value="ArAE_1"/>
    <property type="match status" value="1"/>
</dbReference>
<evidence type="ECO:0000256" key="1">
    <source>
        <dbReference type="ARBA" id="ARBA00004651"/>
    </source>
</evidence>
<proteinExistence type="predicted"/>
<accession>A0ABV3PZ24</accession>
<dbReference type="EMBL" id="JBFMIA010000001">
    <property type="protein sequence ID" value="MEW9500345.1"/>
    <property type="molecule type" value="Genomic_DNA"/>
</dbReference>
<comment type="caution">
    <text evidence="8">The sequence shown here is derived from an EMBL/GenBank/DDBJ whole genome shotgun (WGS) entry which is preliminary data.</text>
</comment>
<gene>
    <name evidence="8" type="ORF">AB1471_00875</name>
</gene>
<reference evidence="8 9" key="1">
    <citation type="journal article" date="1979" name="Int. J. Syst. Evol. Microbiol.">
        <title>Bacillus globisporus subsp. marinus subsp. nov.</title>
        <authorList>
            <person name="Liu H."/>
        </authorList>
    </citation>
    <scope>NUCLEOTIDE SEQUENCE [LARGE SCALE GENOMIC DNA]</scope>
    <source>
        <strain evidence="8 9">DSM 1297</strain>
    </source>
</reference>
<sequence length="324" mass="37107">MFRIGYRTLKTAVGTAIAIILAQAIGLDNYASAGIITILCIQNTKRKSVRVSWSRLVACLIAIGFSFVFFEGIGYSPFVIGLLLLLFIPTTVMLNVKEGIVTSSVIVLHIFIAQEITVSSAFNELAIIIIGVGIALVMNVYMPSVESKLVQFQVEIEENFRRIFLHMAHFLREGDSGWDGIEITHIEKLIKEAKTLAYQDVENHFMRNENHYYLYFTMRQSQFELIERMLPLISSLSTTVEQREMIAGFVEELSDHIHSGNTAILYLTKLYDMKLEFEEMPMPKSRDEFETRAALFQFTREMEVYLQLKQSFRGFPLKQVKATR</sequence>
<dbReference type="InterPro" id="IPR021062">
    <property type="entry name" value="ArAE_1_C"/>
</dbReference>
<evidence type="ECO:0000259" key="7">
    <source>
        <dbReference type="Pfam" id="PF11728"/>
    </source>
</evidence>
<evidence type="ECO:0000256" key="4">
    <source>
        <dbReference type="ARBA" id="ARBA00022989"/>
    </source>
</evidence>
<dbReference type="InterPro" id="IPR038323">
    <property type="entry name" value="ArAE_1_C_sf"/>
</dbReference>
<comment type="subcellular location">
    <subcellularLocation>
        <location evidence="1">Cell membrane</location>
        <topology evidence="1">Multi-pass membrane protein</topology>
    </subcellularLocation>
</comment>
<keyword evidence="4 6" id="KW-1133">Transmembrane helix</keyword>
<evidence type="ECO:0000256" key="6">
    <source>
        <dbReference type="SAM" id="Phobius"/>
    </source>
</evidence>
<evidence type="ECO:0000256" key="5">
    <source>
        <dbReference type="ARBA" id="ARBA00023136"/>
    </source>
</evidence>
<keyword evidence="5 6" id="KW-0472">Membrane</keyword>
<dbReference type="PANTHER" id="PTHR40064">
    <property type="entry name" value="MEMBRANE PROTEIN-RELATED"/>
    <property type="match status" value="1"/>
</dbReference>
<dbReference type="InterPro" id="IPR010343">
    <property type="entry name" value="ArAE_1"/>
</dbReference>
<evidence type="ECO:0000256" key="2">
    <source>
        <dbReference type="ARBA" id="ARBA00022475"/>
    </source>
</evidence>